<keyword evidence="2" id="KW-1185">Reference proteome</keyword>
<proteinExistence type="predicted"/>
<protein>
    <submittedName>
        <fullName evidence="1">Uncharacterized protein</fullName>
    </submittedName>
</protein>
<reference evidence="1 2" key="1">
    <citation type="submission" date="2023-09" db="EMBL/GenBank/DDBJ databases">
        <authorList>
            <person name="Wang M."/>
        </authorList>
    </citation>
    <scope>NUCLEOTIDE SEQUENCE [LARGE SCALE GENOMIC DNA]</scope>
    <source>
        <strain evidence="1">GT-2023</strain>
        <tissue evidence="1">Liver</tissue>
    </source>
</reference>
<organism evidence="1 2">
    <name type="scientific">Cirrhinus molitorella</name>
    <name type="common">mud carp</name>
    <dbReference type="NCBI Taxonomy" id="172907"/>
    <lineage>
        <taxon>Eukaryota</taxon>
        <taxon>Metazoa</taxon>
        <taxon>Chordata</taxon>
        <taxon>Craniata</taxon>
        <taxon>Vertebrata</taxon>
        <taxon>Euteleostomi</taxon>
        <taxon>Actinopterygii</taxon>
        <taxon>Neopterygii</taxon>
        <taxon>Teleostei</taxon>
        <taxon>Ostariophysi</taxon>
        <taxon>Cypriniformes</taxon>
        <taxon>Cyprinidae</taxon>
        <taxon>Labeoninae</taxon>
        <taxon>Labeonini</taxon>
        <taxon>Cirrhinus</taxon>
    </lineage>
</organism>
<sequence length="94" mass="10906">MNVRSSIQGHSFAALLYRVRSGAWDVLFSLRPSRCILDYMSFLLVSRWSGCCPITNRIMYAVFFFSQSVLWAPPVYRAIVFHLLRNTKTPVRSE</sequence>
<dbReference type="EMBL" id="JAYMGO010000006">
    <property type="protein sequence ID" value="KAL1273317.1"/>
    <property type="molecule type" value="Genomic_DNA"/>
</dbReference>
<evidence type="ECO:0000313" key="2">
    <source>
        <dbReference type="Proteomes" id="UP001558613"/>
    </source>
</evidence>
<accession>A0ABR3N8N8</accession>
<evidence type="ECO:0000313" key="1">
    <source>
        <dbReference type="EMBL" id="KAL1273317.1"/>
    </source>
</evidence>
<dbReference type="Proteomes" id="UP001558613">
    <property type="component" value="Unassembled WGS sequence"/>
</dbReference>
<comment type="caution">
    <text evidence="1">The sequence shown here is derived from an EMBL/GenBank/DDBJ whole genome shotgun (WGS) entry which is preliminary data.</text>
</comment>
<gene>
    <name evidence="1" type="ORF">QQF64_029179</name>
</gene>
<name>A0ABR3N8N8_9TELE</name>